<name>F5YLI1_TREPZ</name>
<evidence type="ECO:0000256" key="1">
    <source>
        <dbReference type="ARBA" id="ARBA00023015"/>
    </source>
</evidence>
<dbReference type="Pfam" id="PF13377">
    <property type="entry name" value="Peripla_BP_3"/>
    <property type="match status" value="1"/>
</dbReference>
<evidence type="ECO:0000256" key="3">
    <source>
        <dbReference type="ARBA" id="ARBA00023163"/>
    </source>
</evidence>
<dbReference type="SUPFAM" id="SSF53822">
    <property type="entry name" value="Periplasmic binding protein-like I"/>
    <property type="match status" value="1"/>
</dbReference>
<dbReference type="PROSITE" id="PS50932">
    <property type="entry name" value="HTH_LACI_2"/>
    <property type="match status" value="1"/>
</dbReference>
<dbReference type="Gene3D" id="3.40.50.2300">
    <property type="match status" value="2"/>
</dbReference>
<dbReference type="CDD" id="cd01392">
    <property type="entry name" value="HTH_LacI"/>
    <property type="match status" value="1"/>
</dbReference>
<sequence length="341" mass="37538">MKQITITDIAREAGVSKATVSRVLSNPQLVSEKTTKKILSIIDKYSYTPNVLAQGLAGLPTKNIGVIVDEFPNTFYIELAEGIDSVISANNYFFQVMSSHWLPEREAQGIRSMLMNRVDGILIAPISPESLAVDLLKKSGLPFVLMNCNSPDPDISYVCCDNYKGGSLMAEHINSLGREQVIIISVADHQSVQDRLAGFEDHLHAETNRVTRYFNAKTYQDGYKLAPDLVEHDSIRTKKTTLFVANDYVAMGIVVRLMEMGIPIPAQVAVAGFDDIRISAFCKVPLTTVSQSVFDMGRIAAASLMHLIKKDGQAPFKHTIEPRLVVRDSTCPPVPKKEGAL</sequence>
<dbReference type="SMART" id="SM00354">
    <property type="entry name" value="HTH_LACI"/>
    <property type="match status" value="1"/>
</dbReference>
<evidence type="ECO:0000313" key="5">
    <source>
        <dbReference type="EMBL" id="AEF86205.1"/>
    </source>
</evidence>
<dbReference type="InterPro" id="IPR028082">
    <property type="entry name" value="Peripla_BP_I"/>
</dbReference>
<accession>F5YLI1</accession>
<keyword evidence="6" id="KW-1185">Reference proteome</keyword>
<dbReference type="STRING" id="545694.TREPR_0265"/>
<dbReference type="Proteomes" id="UP000009223">
    <property type="component" value="Chromosome"/>
</dbReference>
<evidence type="ECO:0000313" key="6">
    <source>
        <dbReference type="Proteomes" id="UP000009223"/>
    </source>
</evidence>
<dbReference type="SUPFAM" id="SSF47413">
    <property type="entry name" value="lambda repressor-like DNA-binding domains"/>
    <property type="match status" value="1"/>
</dbReference>
<keyword evidence="2" id="KW-0238">DNA-binding</keyword>
<feature type="domain" description="HTH lacI-type" evidence="4">
    <location>
        <begin position="4"/>
        <end position="58"/>
    </location>
</feature>
<dbReference type="KEGG" id="tpi:TREPR_0265"/>
<dbReference type="CDD" id="cd06267">
    <property type="entry name" value="PBP1_LacI_sugar_binding-like"/>
    <property type="match status" value="1"/>
</dbReference>
<dbReference type="EMBL" id="CP001843">
    <property type="protein sequence ID" value="AEF86205.1"/>
    <property type="molecule type" value="Genomic_DNA"/>
</dbReference>
<dbReference type="OrthoDB" id="9784962at2"/>
<evidence type="ECO:0000256" key="2">
    <source>
        <dbReference type="ARBA" id="ARBA00023125"/>
    </source>
</evidence>
<dbReference type="eggNOG" id="COG1609">
    <property type="taxonomic scope" value="Bacteria"/>
</dbReference>
<reference evidence="5 6" key="2">
    <citation type="journal article" date="2011" name="ISME J.">
        <title>RNA-seq reveals cooperative metabolic interactions between two termite-gut spirochete species in co-culture.</title>
        <authorList>
            <person name="Rosenthal A.Z."/>
            <person name="Matson E.G."/>
            <person name="Eldar A."/>
            <person name="Leadbetter J.R."/>
        </authorList>
    </citation>
    <scope>NUCLEOTIDE SEQUENCE [LARGE SCALE GENOMIC DNA]</scope>
    <source>
        <strain evidence="6">ATCC BAA-887 / DSM 12427 / ZAS-2</strain>
    </source>
</reference>
<dbReference type="RefSeq" id="WP_015706217.1">
    <property type="nucleotide sequence ID" value="NC_015578.1"/>
</dbReference>
<gene>
    <name evidence="5" type="ordered locus">TREPR_0265</name>
</gene>
<dbReference type="AlphaFoldDB" id="F5YLI1"/>
<dbReference type="PROSITE" id="PS00356">
    <property type="entry name" value="HTH_LACI_1"/>
    <property type="match status" value="1"/>
</dbReference>
<reference evidence="6" key="1">
    <citation type="submission" date="2009-12" db="EMBL/GenBank/DDBJ databases">
        <title>Complete sequence of Treponema primitia strain ZAS-2.</title>
        <authorList>
            <person name="Tetu S.G."/>
            <person name="Matson E."/>
            <person name="Ren Q."/>
            <person name="Seshadri R."/>
            <person name="Elbourne L."/>
            <person name="Hassan K.A."/>
            <person name="Durkin A."/>
            <person name="Radune D."/>
            <person name="Mohamoud Y."/>
            <person name="Shay R."/>
            <person name="Jin S."/>
            <person name="Zhang X."/>
            <person name="Lucey K."/>
            <person name="Ballor N.R."/>
            <person name="Ottesen E."/>
            <person name="Rosenthal R."/>
            <person name="Allen A."/>
            <person name="Leadbetter J.R."/>
            <person name="Paulsen I.T."/>
        </authorList>
    </citation>
    <scope>NUCLEOTIDE SEQUENCE [LARGE SCALE GENOMIC DNA]</scope>
    <source>
        <strain evidence="6">ATCC BAA-887 / DSM 12427 / ZAS-2</strain>
    </source>
</reference>
<keyword evidence="3" id="KW-0804">Transcription</keyword>
<dbReference type="PRINTS" id="PR00036">
    <property type="entry name" value="HTHLACI"/>
</dbReference>
<organism evidence="5 6">
    <name type="scientific">Treponema primitia (strain ATCC BAA-887 / DSM 12427 / ZAS-2)</name>
    <dbReference type="NCBI Taxonomy" id="545694"/>
    <lineage>
        <taxon>Bacteria</taxon>
        <taxon>Pseudomonadati</taxon>
        <taxon>Spirochaetota</taxon>
        <taxon>Spirochaetia</taxon>
        <taxon>Spirochaetales</taxon>
        <taxon>Treponemataceae</taxon>
        <taxon>Treponema</taxon>
    </lineage>
</organism>
<protein>
    <submittedName>
        <fullName evidence="5">Putative transcriptional regulator, LacI family</fullName>
    </submittedName>
</protein>
<dbReference type="HOGENOM" id="CLU_037628_6_1_12"/>
<dbReference type="PANTHER" id="PTHR30146:SF154">
    <property type="entry name" value="TRANSCRIPTION REGULATOR, MEMBER OF GALR FAMILY"/>
    <property type="match status" value="1"/>
</dbReference>
<dbReference type="InterPro" id="IPR000843">
    <property type="entry name" value="HTH_LacI"/>
</dbReference>
<proteinExistence type="predicted"/>
<keyword evidence="1" id="KW-0805">Transcription regulation</keyword>
<dbReference type="InterPro" id="IPR010982">
    <property type="entry name" value="Lambda_DNA-bd_dom_sf"/>
</dbReference>
<dbReference type="Gene3D" id="1.10.260.40">
    <property type="entry name" value="lambda repressor-like DNA-binding domains"/>
    <property type="match status" value="1"/>
</dbReference>
<evidence type="ECO:0000259" key="4">
    <source>
        <dbReference type="PROSITE" id="PS50932"/>
    </source>
</evidence>
<dbReference type="GO" id="GO:0003700">
    <property type="term" value="F:DNA-binding transcription factor activity"/>
    <property type="evidence" value="ECO:0007669"/>
    <property type="project" value="TreeGrafter"/>
</dbReference>
<dbReference type="PANTHER" id="PTHR30146">
    <property type="entry name" value="LACI-RELATED TRANSCRIPTIONAL REPRESSOR"/>
    <property type="match status" value="1"/>
</dbReference>
<dbReference type="Pfam" id="PF00356">
    <property type="entry name" value="LacI"/>
    <property type="match status" value="1"/>
</dbReference>
<dbReference type="InterPro" id="IPR046335">
    <property type="entry name" value="LacI/GalR-like_sensor"/>
</dbReference>
<dbReference type="GO" id="GO:0000976">
    <property type="term" value="F:transcription cis-regulatory region binding"/>
    <property type="evidence" value="ECO:0007669"/>
    <property type="project" value="TreeGrafter"/>
</dbReference>